<dbReference type="Pfam" id="PF13193">
    <property type="entry name" value="AMP-binding_C"/>
    <property type="match status" value="1"/>
</dbReference>
<dbReference type="EMBL" id="CAEZWQ010000001">
    <property type="protein sequence ID" value="CAB4652505.1"/>
    <property type="molecule type" value="Genomic_DNA"/>
</dbReference>
<dbReference type="InterPro" id="IPR000873">
    <property type="entry name" value="AMP-dep_synth/lig_dom"/>
</dbReference>
<feature type="domain" description="AMP-binding enzyme C-terminal" evidence="4">
    <location>
        <begin position="287"/>
        <end position="345"/>
    </location>
</feature>
<dbReference type="Gene3D" id="3.40.50.12780">
    <property type="entry name" value="N-terminal domain of ligase-like"/>
    <property type="match status" value="1"/>
</dbReference>
<gene>
    <name evidence="5" type="ORF">UFOPK1795_00292</name>
    <name evidence="6" type="ORF">UFOPK2275_00015</name>
</gene>
<organism evidence="6">
    <name type="scientific">freshwater metagenome</name>
    <dbReference type="NCBI Taxonomy" id="449393"/>
    <lineage>
        <taxon>unclassified sequences</taxon>
        <taxon>metagenomes</taxon>
        <taxon>ecological metagenomes</taxon>
    </lineage>
</organism>
<dbReference type="SUPFAM" id="SSF56801">
    <property type="entry name" value="Acetyl-CoA synthetase-like"/>
    <property type="match status" value="1"/>
</dbReference>
<dbReference type="EMBL" id="CAEZUG010000009">
    <property type="protein sequence ID" value="CAB4586570.1"/>
    <property type="molecule type" value="Genomic_DNA"/>
</dbReference>
<dbReference type="PANTHER" id="PTHR43201">
    <property type="entry name" value="ACYL-COA SYNTHETASE"/>
    <property type="match status" value="1"/>
</dbReference>
<evidence type="ECO:0000256" key="1">
    <source>
        <dbReference type="ARBA" id="ARBA00006432"/>
    </source>
</evidence>
<dbReference type="Pfam" id="PF00501">
    <property type="entry name" value="AMP-binding"/>
    <property type="match status" value="1"/>
</dbReference>
<protein>
    <submittedName>
        <fullName evidence="6">Unannotated protein</fullName>
    </submittedName>
</protein>
<keyword evidence="2" id="KW-0436">Ligase</keyword>
<dbReference type="InterPro" id="IPR020845">
    <property type="entry name" value="AMP-binding_CS"/>
</dbReference>
<name>A0A6J6KWP4_9ZZZZ</name>
<dbReference type="PANTHER" id="PTHR43201:SF5">
    <property type="entry name" value="MEDIUM-CHAIN ACYL-COA LIGASE ACSF2, MITOCHONDRIAL"/>
    <property type="match status" value="1"/>
</dbReference>
<dbReference type="PROSITE" id="PS00455">
    <property type="entry name" value="AMP_BINDING"/>
    <property type="match status" value="1"/>
</dbReference>
<evidence type="ECO:0000259" key="4">
    <source>
        <dbReference type="Pfam" id="PF13193"/>
    </source>
</evidence>
<dbReference type="Gene3D" id="3.30.300.30">
    <property type="match status" value="1"/>
</dbReference>
<evidence type="ECO:0000256" key="2">
    <source>
        <dbReference type="ARBA" id="ARBA00022598"/>
    </source>
</evidence>
<accession>A0A6J6KWP4</accession>
<dbReference type="InterPro" id="IPR042099">
    <property type="entry name" value="ANL_N_sf"/>
</dbReference>
<feature type="domain" description="AMP-dependent synthetase/ligase" evidence="3">
    <location>
        <begin position="44"/>
        <end position="197"/>
    </location>
</feature>
<dbReference type="GO" id="GO:0031956">
    <property type="term" value="F:medium-chain fatty acid-CoA ligase activity"/>
    <property type="evidence" value="ECO:0007669"/>
    <property type="project" value="TreeGrafter"/>
</dbReference>
<sequence length="358" mass="37927">MDITSQREVLRISQDCEIPQLAGQITAALAQNGPALGFGDLRSKSVSNDIAIVVATSGSTGLVKEVTFSTKALTASADASNSFIGASFGAKWSLLLPVTHIAAVNVIVRSLQVGTLPIDLRNFDGEYPHVDFTSIVPTQLFRALNSDERLLRHLQSAKAILVGGAALSHTLRTQAEASGIHVIETYGMTETCGGCIYDGQGLDGVEFAITDTGVIKIRGSVLATRYLNSAEHFGTKDGWFITNDLGKITDGFLRVLGRADDVIISGGENLSLTGVEATLSVRYPDLECSAFAVNDPQWGQALHLAIVGDVNQTEISHYLEAALGGIAKPKGIHTVDSLPLLGIGKVDRLALAKMVEDE</sequence>
<dbReference type="InterPro" id="IPR045851">
    <property type="entry name" value="AMP-bd_C_sf"/>
</dbReference>
<evidence type="ECO:0000259" key="3">
    <source>
        <dbReference type="Pfam" id="PF00501"/>
    </source>
</evidence>
<reference evidence="6" key="1">
    <citation type="submission" date="2020-05" db="EMBL/GenBank/DDBJ databases">
        <authorList>
            <person name="Chiriac C."/>
            <person name="Salcher M."/>
            <person name="Ghai R."/>
            <person name="Kavagutti S V."/>
        </authorList>
    </citation>
    <scope>NUCLEOTIDE SEQUENCE</scope>
</reference>
<evidence type="ECO:0000313" key="5">
    <source>
        <dbReference type="EMBL" id="CAB4586570.1"/>
    </source>
</evidence>
<proteinExistence type="inferred from homology"/>
<evidence type="ECO:0000313" key="6">
    <source>
        <dbReference type="EMBL" id="CAB4652505.1"/>
    </source>
</evidence>
<dbReference type="GO" id="GO:0006631">
    <property type="term" value="P:fatty acid metabolic process"/>
    <property type="evidence" value="ECO:0007669"/>
    <property type="project" value="TreeGrafter"/>
</dbReference>
<dbReference type="AlphaFoldDB" id="A0A6J6KWP4"/>
<dbReference type="InterPro" id="IPR025110">
    <property type="entry name" value="AMP-bd_C"/>
</dbReference>
<comment type="similarity">
    <text evidence="1">Belongs to the ATP-dependent AMP-binding enzyme family.</text>
</comment>